<proteinExistence type="inferred from homology"/>
<dbReference type="SUPFAM" id="SSF47072">
    <property type="entry name" value="Cysteine alpha-hairpin motif"/>
    <property type="match status" value="1"/>
</dbReference>
<evidence type="ECO:0000256" key="2">
    <source>
        <dbReference type="ARBA" id="ARBA00022490"/>
    </source>
</evidence>
<comment type="similarity">
    <text evidence="4">Belongs to the COX19 family.</text>
</comment>
<evidence type="ECO:0000256" key="1">
    <source>
        <dbReference type="ARBA" id="ARBA00004496"/>
    </source>
</evidence>
<dbReference type="InterPro" id="IPR010625">
    <property type="entry name" value="CHCH"/>
</dbReference>
<keyword evidence="3" id="KW-1015">Disulfide bond</keyword>
<name>A0A9C6XVX4_FRAOC</name>
<keyword evidence="2" id="KW-0963">Cytoplasm</keyword>
<accession>A0A9C6XVX4</accession>
<dbReference type="PANTHER" id="PTHR21107">
    <property type="entry name" value="CYTOCHROME C OXIDASE ASSEMBLY PROTEIN COX19"/>
    <property type="match status" value="1"/>
</dbReference>
<evidence type="ECO:0000259" key="6">
    <source>
        <dbReference type="Pfam" id="PF06747"/>
    </source>
</evidence>
<sequence>MAQFAKSRFVPTPPEKGSFPLDHEGVCKDLMKKYMTCLSVNKQDNTQCREEIKTYLDCRMKNNLMATEGWKSLGLDDVGSDVQVVQK</sequence>
<evidence type="ECO:0000313" key="7">
    <source>
        <dbReference type="Proteomes" id="UP000504606"/>
    </source>
</evidence>
<dbReference type="GO" id="GO:0033617">
    <property type="term" value="P:mitochondrial respiratory chain complex IV assembly"/>
    <property type="evidence" value="ECO:0007669"/>
    <property type="project" value="TreeGrafter"/>
</dbReference>
<dbReference type="InterPro" id="IPR009069">
    <property type="entry name" value="Cys_alpha_HP_mot_SF"/>
</dbReference>
<dbReference type="Proteomes" id="UP000504606">
    <property type="component" value="Unplaced"/>
</dbReference>
<protein>
    <recommendedName>
        <fullName evidence="5">Cytochrome c oxidase assembly protein COX19</fullName>
    </recommendedName>
</protein>
<dbReference type="GeneID" id="113218384"/>
<keyword evidence="7" id="KW-1185">Reference proteome</keyword>
<feature type="domain" description="CHCH" evidence="6">
    <location>
        <begin position="27"/>
        <end position="61"/>
    </location>
</feature>
<dbReference type="KEGG" id="foc:113218384"/>
<dbReference type="Pfam" id="PF06747">
    <property type="entry name" value="CHCH"/>
    <property type="match status" value="1"/>
</dbReference>
<dbReference type="PROSITE" id="PS51808">
    <property type="entry name" value="CHCH"/>
    <property type="match status" value="1"/>
</dbReference>
<gene>
    <name evidence="8" type="primary">LOC113218384</name>
</gene>
<evidence type="ECO:0000256" key="3">
    <source>
        <dbReference type="ARBA" id="ARBA00023157"/>
    </source>
</evidence>
<dbReference type="AlphaFoldDB" id="A0A9C6XVX4"/>
<dbReference type="OrthoDB" id="268594at2759"/>
<evidence type="ECO:0000313" key="8">
    <source>
        <dbReference type="RefSeq" id="XP_052133033.1"/>
    </source>
</evidence>
<dbReference type="PANTHER" id="PTHR21107:SF2">
    <property type="entry name" value="CYTOCHROME C OXIDASE ASSEMBLY PROTEIN COX19"/>
    <property type="match status" value="1"/>
</dbReference>
<dbReference type="RefSeq" id="XP_052133033.1">
    <property type="nucleotide sequence ID" value="XM_052277073.1"/>
</dbReference>
<reference evidence="8" key="1">
    <citation type="submission" date="2025-08" db="UniProtKB">
        <authorList>
            <consortium name="RefSeq"/>
        </authorList>
    </citation>
    <scope>IDENTIFICATION</scope>
    <source>
        <tissue evidence="8">Whole organism</tissue>
    </source>
</reference>
<dbReference type="GO" id="GO:0005758">
    <property type="term" value="C:mitochondrial intermembrane space"/>
    <property type="evidence" value="ECO:0007669"/>
    <property type="project" value="TreeGrafter"/>
</dbReference>
<organism evidence="7 8">
    <name type="scientific">Frankliniella occidentalis</name>
    <name type="common">Western flower thrips</name>
    <name type="synonym">Euthrips occidentalis</name>
    <dbReference type="NCBI Taxonomy" id="133901"/>
    <lineage>
        <taxon>Eukaryota</taxon>
        <taxon>Metazoa</taxon>
        <taxon>Ecdysozoa</taxon>
        <taxon>Arthropoda</taxon>
        <taxon>Hexapoda</taxon>
        <taxon>Insecta</taxon>
        <taxon>Pterygota</taxon>
        <taxon>Neoptera</taxon>
        <taxon>Paraneoptera</taxon>
        <taxon>Thysanoptera</taxon>
        <taxon>Terebrantia</taxon>
        <taxon>Thripoidea</taxon>
        <taxon>Thripidae</taxon>
        <taxon>Frankliniella</taxon>
    </lineage>
</organism>
<evidence type="ECO:0000256" key="5">
    <source>
        <dbReference type="ARBA" id="ARBA00039385"/>
    </source>
</evidence>
<evidence type="ECO:0000256" key="4">
    <source>
        <dbReference type="ARBA" id="ARBA00038223"/>
    </source>
</evidence>
<comment type="subcellular location">
    <subcellularLocation>
        <location evidence="1">Cytoplasm</location>
    </subcellularLocation>
</comment>
<dbReference type="InterPro" id="IPR051383">
    <property type="entry name" value="COX19"/>
</dbReference>